<evidence type="ECO:0000256" key="5">
    <source>
        <dbReference type="ARBA" id="ARBA00023125"/>
    </source>
</evidence>
<dbReference type="GO" id="GO:0005524">
    <property type="term" value="F:ATP binding"/>
    <property type="evidence" value="ECO:0007669"/>
    <property type="project" value="UniProtKB-KW"/>
</dbReference>
<keyword evidence="6" id="KW-0234">DNA repair</keyword>
<evidence type="ECO:0000259" key="7">
    <source>
        <dbReference type="SMART" id="SM00507"/>
    </source>
</evidence>
<evidence type="ECO:0000256" key="1">
    <source>
        <dbReference type="ARBA" id="ARBA00006271"/>
    </source>
</evidence>
<name>A0A6C0K230_9ZZZZ</name>
<keyword evidence="3" id="KW-0227">DNA damage</keyword>
<dbReference type="GO" id="GO:0005634">
    <property type="term" value="C:nucleus"/>
    <property type="evidence" value="ECO:0007669"/>
    <property type="project" value="TreeGrafter"/>
</dbReference>
<dbReference type="Gene3D" id="3.40.50.300">
    <property type="entry name" value="P-loop containing nucleotide triphosphate hydrolases"/>
    <property type="match status" value="1"/>
</dbReference>
<feature type="domain" description="HNH nuclease" evidence="7">
    <location>
        <begin position="855"/>
        <end position="916"/>
    </location>
</feature>
<dbReference type="Gene3D" id="1.10.1420.10">
    <property type="match status" value="1"/>
</dbReference>
<evidence type="ECO:0000256" key="3">
    <source>
        <dbReference type="ARBA" id="ARBA00022763"/>
    </source>
</evidence>
<feature type="domain" description="DNA mismatch repair protein MutS core" evidence="8">
    <location>
        <begin position="324"/>
        <end position="636"/>
    </location>
</feature>
<dbReference type="EMBL" id="MN740798">
    <property type="protein sequence ID" value="QHU12105.1"/>
    <property type="molecule type" value="Genomic_DNA"/>
</dbReference>
<accession>A0A6C0K230</accession>
<dbReference type="SUPFAM" id="SSF52540">
    <property type="entry name" value="P-loop containing nucleoside triphosphate hydrolases"/>
    <property type="match status" value="1"/>
</dbReference>
<feature type="domain" description="DNA mismatch repair proteins mutS family" evidence="9">
    <location>
        <begin position="651"/>
        <end position="841"/>
    </location>
</feature>
<evidence type="ECO:0000259" key="8">
    <source>
        <dbReference type="SMART" id="SM00533"/>
    </source>
</evidence>
<dbReference type="InterPro" id="IPR007695">
    <property type="entry name" value="DNA_mismatch_repair_MutS-lik_N"/>
</dbReference>
<proteinExistence type="inferred from homology"/>
<dbReference type="InterPro" id="IPR036187">
    <property type="entry name" value="DNA_mismatch_repair_MutS_sf"/>
</dbReference>
<dbReference type="InterPro" id="IPR027417">
    <property type="entry name" value="P-loop_NTPase"/>
</dbReference>
<evidence type="ECO:0000256" key="2">
    <source>
        <dbReference type="ARBA" id="ARBA00022741"/>
    </source>
</evidence>
<dbReference type="GO" id="GO:0043504">
    <property type="term" value="P:mitochondrial DNA repair"/>
    <property type="evidence" value="ECO:0007669"/>
    <property type="project" value="TreeGrafter"/>
</dbReference>
<keyword evidence="4" id="KW-0067">ATP-binding</keyword>
<dbReference type="SMART" id="SM00507">
    <property type="entry name" value="HNHc"/>
    <property type="match status" value="1"/>
</dbReference>
<keyword evidence="2" id="KW-0547">Nucleotide-binding</keyword>
<dbReference type="InterPro" id="IPR002711">
    <property type="entry name" value="HNH"/>
</dbReference>
<organism evidence="10">
    <name type="scientific">viral metagenome</name>
    <dbReference type="NCBI Taxonomy" id="1070528"/>
    <lineage>
        <taxon>unclassified sequences</taxon>
        <taxon>metagenomes</taxon>
        <taxon>organismal metagenomes</taxon>
    </lineage>
</organism>
<dbReference type="InterPro" id="IPR000432">
    <property type="entry name" value="DNA_mismatch_repair_MutS_C"/>
</dbReference>
<evidence type="ECO:0000259" key="9">
    <source>
        <dbReference type="SMART" id="SM00534"/>
    </source>
</evidence>
<dbReference type="GO" id="GO:0005739">
    <property type="term" value="C:mitochondrion"/>
    <property type="evidence" value="ECO:0007669"/>
    <property type="project" value="TreeGrafter"/>
</dbReference>
<evidence type="ECO:0000256" key="6">
    <source>
        <dbReference type="ARBA" id="ARBA00023204"/>
    </source>
</evidence>
<dbReference type="SMART" id="SM00533">
    <property type="entry name" value="MUTSd"/>
    <property type="match status" value="1"/>
</dbReference>
<dbReference type="CDD" id="cd00085">
    <property type="entry name" value="HNHc"/>
    <property type="match status" value="1"/>
</dbReference>
<dbReference type="Gene3D" id="1.10.30.50">
    <property type="match status" value="1"/>
</dbReference>
<dbReference type="AlphaFoldDB" id="A0A6C0K230"/>
<comment type="similarity">
    <text evidence="1">Belongs to the DNA mismatch repair MutS family.</text>
</comment>
<dbReference type="InterPro" id="IPR016151">
    <property type="entry name" value="DNA_mismatch_repair_MutS_N"/>
</dbReference>
<dbReference type="Pfam" id="PF01624">
    <property type="entry name" value="MutS_I"/>
    <property type="match status" value="1"/>
</dbReference>
<evidence type="ECO:0000256" key="4">
    <source>
        <dbReference type="ARBA" id="ARBA00022840"/>
    </source>
</evidence>
<evidence type="ECO:0000313" key="10">
    <source>
        <dbReference type="EMBL" id="QHU12105.1"/>
    </source>
</evidence>
<dbReference type="Pfam" id="PF05192">
    <property type="entry name" value="MutS_III"/>
    <property type="match status" value="1"/>
</dbReference>
<dbReference type="SUPFAM" id="SSF55271">
    <property type="entry name" value="DNA repair protein MutS, domain I"/>
    <property type="match status" value="1"/>
</dbReference>
<reference evidence="10" key="1">
    <citation type="journal article" date="2020" name="Nature">
        <title>Giant virus diversity and host interactions through global metagenomics.</title>
        <authorList>
            <person name="Schulz F."/>
            <person name="Roux S."/>
            <person name="Paez-Espino D."/>
            <person name="Jungbluth S."/>
            <person name="Walsh D.A."/>
            <person name="Denef V.J."/>
            <person name="McMahon K.D."/>
            <person name="Konstantinidis K.T."/>
            <person name="Eloe-Fadrosh E.A."/>
            <person name="Kyrpides N.C."/>
            <person name="Woyke T."/>
        </authorList>
    </citation>
    <scope>NUCLEOTIDE SEQUENCE</scope>
    <source>
        <strain evidence="10">GVMAG-S-1101171-110</strain>
    </source>
</reference>
<dbReference type="PANTHER" id="PTHR11361:SF34">
    <property type="entry name" value="DNA MISMATCH REPAIR PROTEIN MSH1, MITOCHONDRIAL"/>
    <property type="match status" value="1"/>
</dbReference>
<dbReference type="SMART" id="SM00534">
    <property type="entry name" value="MUTSac"/>
    <property type="match status" value="1"/>
</dbReference>
<dbReference type="GO" id="GO:0004519">
    <property type="term" value="F:endonuclease activity"/>
    <property type="evidence" value="ECO:0007669"/>
    <property type="project" value="InterPro"/>
</dbReference>
<dbReference type="SUPFAM" id="SSF48334">
    <property type="entry name" value="DNA repair protein MutS, domain III"/>
    <property type="match status" value="1"/>
</dbReference>
<dbReference type="GO" id="GO:0006298">
    <property type="term" value="P:mismatch repair"/>
    <property type="evidence" value="ECO:0007669"/>
    <property type="project" value="InterPro"/>
</dbReference>
<dbReference type="InterPro" id="IPR003615">
    <property type="entry name" value="HNH_nuc"/>
</dbReference>
<dbReference type="GO" id="GO:0030983">
    <property type="term" value="F:mismatched DNA binding"/>
    <property type="evidence" value="ECO:0007669"/>
    <property type="project" value="InterPro"/>
</dbReference>
<evidence type="ECO:0008006" key="11">
    <source>
        <dbReference type="Google" id="ProtNLM"/>
    </source>
</evidence>
<sequence>MPNMYEEYLTFYNTYTAKFGSKVAIFLMVGMFYEMYDERSPEGTTKTTVQEVVDLLGLAVSVKKGEGPTGPEYDGIVAGVPDQCIHKWSARLTQQGWTVVLIGQVKNAAGKVTKRQVERILTPGSHIESASLNSHDMYLTFVAIQSTSEAPYLALTAVDLTTGSLHVFETQASGTEDAWTSNDVVQFMELYPPREVLWSIEGPKYLTQALTEQKLRSLLSLNQSTTAFHQRSPLNSGAWLKPAFREEYLKSRCSLKSLLPTHVALHLAAGSRAETALLSLLNALEELWPSMNLGPLLVYPWIPSHSMRLGENALVQLHMIHETKQRLDVLSLFDSCATPMGHRGIRERLLKPSADPSGIQGKLDAVEAWVKKPAEYSESIYKRMRAICDIDRVYRKIQQGTITATELVGLDISFKAINYITRAEKDPISELNQAISSAVFNVFDITKIYNSNEDISVFVSGQVPALDVLESQIQAQMAKITEWIGERARSGNVSADTFRIEFRERSLVIKAPRGVVQGLKMAGKLPATTTAVMNKTSSYLESTELDQIYAIVGRLRESLKAGQSSALVEKGTALANTQFTDWIRLTDWITQADVNLTLARVATDLGYVKPVIEDESDEPHASLHIEGLRHPLLEAQDRKIPYVQHTVTLDKGGWLLYGLNASGKSSLMRATGLAVLLAQAGSFVPATKMVLRPFQSIHTRIINTDNLWMGLSSFAVEMSEMRDIFRDAGPRSLVLGDELCSGTETTSATALVAAGIKGLLNRKAKFLFATHLHGLSQIQEVSCDPRLKIWHLHVEYDRISDKLVYHRSLKPGSGSSLYGLEVAKAMRIPADILEDAVKFRRRLAGEAELSESVGSAWNQNIIRRKCQGCGVVEQVGELEVHHIRERHKANAAGRLADGVSVHSAANLIVLCEACHDETHRENLVIRPAIQTSDGVEEATTVATPMSVSPSSVRGGKSKWSEEELATIKSVMREYHRLKDTVMSEYLLTTHEIVISAASLKKMRQQD</sequence>
<dbReference type="Pfam" id="PF00488">
    <property type="entry name" value="MutS_V"/>
    <property type="match status" value="1"/>
</dbReference>
<dbReference type="PANTHER" id="PTHR11361">
    <property type="entry name" value="DNA MISMATCH REPAIR PROTEIN MUTS FAMILY MEMBER"/>
    <property type="match status" value="1"/>
</dbReference>
<dbReference type="GO" id="GO:0008270">
    <property type="term" value="F:zinc ion binding"/>
    <property type="evidence" value="ECO:0007669"/>
    <property type="project" value="InterPro"/>
</dbReference>
<dbReference type="Gene3D" id="3.40.1170.10">
    <property type="entry name" value="DNA repair protein MutS, domain I"/>
    <property type="match status" value="1"/>
</dbReference>
<dbReference type="Pfam" id="PF01844">
    <property type="entry name" value="HNH"/>
    <property type="match status" value="1"/>
</dbReference>
<dbReference type="InterPro" id="IPR007696">
    <property type="entry name" value="DNA_mismatch_repair_MutS_core"/>
</dbReference>
<dbReference type="InterPro" id="IPR045076">
    <property type="entry name" value="MutS"/>
</dbReference>
<dbReference type="GO" id="GO:0140664">
    <property type="term" value="F:ATP-dependent DNA damage sensor activity"/>
    <property type="evidence" value="ECO:0007669"/>
    <property type="project" value="InterPro"/>
</dbReference>
<keyword evidence="5" id="KW-0238">DNA-binding</keyword>
<protein>
    <recommendedName>
        <fullName evidence="11">DNA mismatch repair proteins mutS family domain-containing protein</fullName>
    </recommendedName>
</protein>